<dbReference type="Gene3D" id="3.20.20.140">
    <property type="entry name" value="Metal-dependent hydrolases"/>
    <property type="match status" value="1"/>
</dbReference>
<dbReference type="OrthoDB" id="9815027at2"/>
<evidence type="ECO:0000259" key="1">
    <source>
        <dbReference type="Pfam" id="PF07969"/>
    </source>
</evidence>
<gene>
    <name evidence="2" type="ORF">DFQ15_12018</name>
</gene>
<dbReference type="Pfam" id="PF07969">
    <property type="entry name" value="Amidohydro_3"/>
    <property type="match status" value="1"/>
</dbReference>
<dbReference type="InterPro" id="IPR052349">
    <property type="entry name" value="Metallo-hydrolase_Enzymes"/>
</dbReference>
<dbReference type="Gene3D" id="2.30.40.10">
    <property type="entry name" value="Urease, subunit C, domain 1"/>
    <property type="match status" value="1"/>
</dbReference>
<dbReference type="GO" id="GO:0035888">
    <property type="term" value="F:isoguanine deaminase activity"/>
    <property type="evidence" value="ECO:0007669"/>
    <property type="project" value="TreeGrafter"/>
</dbReference>
<dbReference type="PANTHER" id="PTHR32027">
    <property type="entry name" value="CYTOSINE DEAMINASE"/>
    <property type="match status" value="1"/>
</dbReference>
<name>A0A318SIH8_9BURK</name>
<dbReference type="RefSeq" id="WP_110466341.1">
    <property type="nucleotide sequence ID" value="NZ_JAMOFZ010000019.1"/>
</dbReference>
<organism evidence="2 3">
    <name type="scientific">Xylophilus ampelinus</name>
    <dbReference type="NCBI Taxonomy" id="54067"/>
    <lineage>
        <taxon>Bacteria</taxon>
        <taxon>Pseudomonadati</taxon>
        <taxon>Pseudomonadota</taxon>
        <taxon>Betaproteobacteria</taxon>
        <taxon>Burkholderiales</taxon>
        <taxon>Xylophilus</taxon>
    </lineage>
</organism>
<dbReference type="InterPro" id="IPR011059">
    <property type="entry name" value="Metal-dep_hydrolase_composite"/>
</dbReference>
<evidence type="ECO:0000313" key="2">
    <source>
        <dbReference type="EMBL" id="PYE75065.1"/>
    </source>
</evidence>
<dbReference type="InterPro" id="IPR032466">
    <property type="entry name" value="Metal_Hydrolase"/>
</dbReference>
<proteinExistence type="predicted"/>
<dbReference type="SUPFAM" id="SSF51556">
    <property type="entry name" value="Metallo-dependent hydrolases"/>
    <property type="match status" value="1"/>
</dbReference>
<dbReference type="GO" id="GO:0004131">
    <property type="term" value="F:cytosine deaminase activity"/>
    <property type="evidence" value="ECO:0007669"/>
    <property type="project" value="TreeGrafter"/>
</dbReference>
<dbReference type="SUPFAM" id="SSF51338">
    <property type="entry name" value="Composite domain of metallo-dependent hydrolases"/>
    <property type="match status" value="1"/>
</dbReference>
<keyword evidence="3" id="KW-1185">Reference proteome</keyword>
<sequence>MPATLLHQARLPRWLLPPDWPSLPSGHPTLADIHLTADGRIARTTPAQEQAPPADGIHHLHGAPVLPGLVDAHTHLDKSFTLPRIGTVEPGLLGAIDAMKADRAHWTPADVQARASKALQWAWEAGVTQLRTHCDWWEPAAVPVAWDVLRGLSEAWRDRIVLERVSLMPLHLFTDAATADMLARKVVDSGPGALLGGFVHSTRWDPQALVHLLDAAARHDLDLDLHVDEELHAGAQGLLHIARHLKAIGYRGRAVCGHTCALAAKPEAEALAVLDAVADAPITLVTLPLTNLLLQDAVAGRSPRQRGLTLVKEARARGIPVLVASDNVQDPFCPVGSYDPVESLAAGVLAAQLGQPFDTWTDALCRADWLGRSPGRLPLRPGDPADLVVFTAADAWSFPSRSQPRTVWRAGVPAGVTATCTTAAPPSMVSTEGALT</sequence>
<dbReference type="Proteomes" id="UP000247540">
    <property type="component" value="Unassembled WGS sequence"/>
</dbReference>
<reference evidence="2 3" key="1">
    <citation type="submission" date="2018-06" db="EMBL/GenBank/DDBJ databases">
        <title>Genomic Encyclopedia of Type Strains, Phase III (KMG-III): the genomes of soil and plant-associated and newly described type strains.</title>
        <authorList>
            <person name="Whitman W."/>
        </authorList>
    </citation>
    <scope>NUCLEOTIDE SEQUENCE [LARGE SCALE GENOMIC DNA]</scope>
    <source>
        <strain evidence="2 3">CECT 7646</strain>
    </source>
</reference>
<protein>
    <submittedName>
        <fullName evidence="2">Cytosine deaminase</fullName>
    </submittedName>
</protein>
<dbReference type="GO" id="GO:0006209">
    <property type="term" value="P:cytosine catabolic process"/>
    <property type="evidence" value="ECO:0007669"/>
    <property type="project" value="TreeGrafter"/>
</dbReference>
<feature type="domain" description="Amidohydrolase 3" evidence="1">
    <location>
        <begin position="206"/>
        <end position="412"/>
    </location>
</feature>
<accession>A0A318SIH8</accession>
<dbReference type="InterPro" id="IPR013108">
    <property type="entry name" value="Amidohydro_3"/>
</dbReference>
<dbReference type="AlphaFoldDB" id="A0A318SIH8"/>
<dbReference type="PANTHER" id="PTHR32027:SF0">
    <property type="entry name" value="CYTOSINE DEAMINASE"/>
    <property type="match status" value="1"/>
</dbReference>
<dbReference type="EMBL" id="QJTC01000020">
    <property type="protein sequence ID" value="PYE75065.1"/>
    <property type="molecule type" value="Genomic_DNA"/>
</dbReference>
<evidence type="ECO:0000313" key="3">
    <source>
        <dbReference type="Proteomes" id="UP000247540"/>
    </source>
</evidence>
<comment type="caution">
    <text evidence="2">The sequence shown here is derived from an EMBL/GenBank/DDBJ whole genome shotgun (WGS) entry which is preliminary data.</text>
</comment>